<proteinExistence type="predicted"/>
<dbReference type="EMBL" id="SHOA02000011">
    <property type="protein sequence ID" value="TDH66200.1"/>
    <property type="molecule type" value="Genomic_DNA"/>
</dbReference>
<dbReference type="PROSITE" id="PS01129">
    <property type="entry name" value="PSI_RLU"/>
    <property type="match status" value="1"/>
</dbReference>
<protein>
    <recommendedName>
        <fullName evidence="1">Pseudouridine synthase RsuA/RluA-like domain-containing protein</fullName>
    </recommendedName>
</protein>
<dbReference type="AlphaFoldDB" id="A0A976FGG0"/>
<evidence type="ECO:0000259" key="1">
    <source>
        <dbReference type="Pfam" id="PF00849"/>
    </source>
</evidence>
<gene>
    <name evidence="3" type="ORF">CCR75_000691</name>
    <name evidence="5" type="ORF">CCR75_001841</name>
    <name evidence="2" type="ORF">CCR75_004956</name>
    <name evidence="9" type="ORF">CCR75_005276</name>
    <name evidence="8" type="ORF">CCR75_006563</name>
    <name evidence="6" type="ORF">CCR75_008463</name>
    <name evidence="10" type="ORF">CCR75_008545</name>
    <name evidence="7" type="ORF">CCR75_009099</name>
    <name evidence="4" type="ORF">CCR75_009256</name>
</gene>
<dbReference type="InterPro" id="IPR006224">
    <property type="entry name" value="PsdUridine_synth_RluA-like_CS"/>
</dbReference>
<dbReference type="EMBL" id="SHOA02000016">
    <property type="protein sequence ID" value="TDH68579.1"/>
    <property type="molecule type" value="Genomic_DNA"/>
</dbReference>
<dbReference type="EMBL" id="SHOA02000187">
    <property type="protein sequence ID" value="TDH67777.1"/>
    <property type="molecule type" value="Genomic_DNA"/>
</dbReference>
<feature type="domain" description="Pseudouridine synthase RsuA/RluA-like" evidence="1">
    <location>
        <begin position="180"/>
        <end position="372"/>
    </location>
</feature>
<evidence type="ECO:0000313" key="9">
    <source>
        <dbReference type="EMBL" id="TDH68579.1"/>
    </source>
</evidence>
<name>A0A976FGG0_BRELC</name>
<evidence type="ECO:0000313" key="8">
    <source>
        <dbReference type="EMBL" id="TDH67777.1"/>
    </source>
</evidence>
<dbReference type="EMBL" id="SHOA02000018">
    <property type="protein sequence ID" value="TDH66176.1"/>
    <property type="molecule type" value="Genomic_DNA"/>
</dbReference>
<evidence type="ECO:0000313" key="10">
    <source>
        <dbReference type="EMBL" id="TDH71166.1"/>
    </source>
</evidence>
<evidence type="ECO:0000313" key="11">
    <source>
        <dbReference type="Proteomes" id="UP000294530"/>
    </source>
</evidence>
<dbReference type="GeneID" id="94344468"/>
<evidence type="ECO:0000313" key="7">
    <source>
        <dbReference type="EMBL" id="TDH66200.1"/>
    </source>
</evidence>
<dbReference type="EMBL" id="SHOA02000001">
    <property type="protein sequence ID" value="TDH65304.1"/>
    <property type="molecule type" value="Genomic_DNA"/>
</dbReference>
<dbReference type="EMBL" id="SHOA02000001">
    <property type="protein sequence ID" value="TDH65614.1"/>
    <property type="molecule type" value="Genomic_DNA"/>
</dbReference>
<reference evidence="6 11" key="1">
    <citation type="journal article" date="2021" name="Genome Biol.">
        <title>AFLAP: assembly-free linkage analysis pipeline using k-mers from genome sequencing data.</title>
        <authorList>
            <person name="Fletcher K."/>
            <person name="Zhang L."/>
            <person name="Gil J."/>
            <person name="Han R."/>
            <person name="Cavanaugh K."/>
            <person name="Michelmore R."/>
        </authorList>
    </citation>
    <scope>NUCLEOTIDE SEQUENCE [LARGE SCALE GENOMIC DNA]</scope>
    <source>
        <strain evidence="6 11">SF5</strain>
    </source>
</reference>
<dbReference type="GO" id="GO:0003723">
    <property type="term" value="F:RNA binding"/>
    <property type="evidence" value="ECO:0007669"/>
    <property type="project" value="InterPro"/>
</dbReference>
<reference evidence="6" key="2">
    <citation type="submission" date="2021-07" db="EMBL/GenBank/DDBJ databases">
        <authorList>
            <person name="Fletcher K."/>
        </authorList>
    </citation>
    <scope>NUCLEOTIDE SEQUENCE</scope>
    <source>
        <strain evidence="6">SF5</strain>
    </source>
</reference>
<dbReference type="GO" id="GO:0000455">
    <property type="term" value="P:enzyme-directed rRNA pseudouridine synthesis"/>
    <property type="evidence" value="ECO:0007669"/>
    <property type="project" value="TreeGrafter"/>
</dbReference>
<dbReference type="SUPFAM" id="SSF55120">
    <property type="entry name" value="Pseudouridine synthase"/>
    <property type="match status" value="1"/>
</dbReference>
<dbReference type="Pfam" id="PF00849">
    <property type="entry name" value="PseudoU_synth_2"/>
    <property type="match status" value="1"/>
</dbReference>
<dbReference type="Proteomes" id="UP000294530">
    <property type="component" value="Unassembled WGS sequence"/>
</dbReference>
<dbReference type="KEGG" id="blac:94344468"/>
<sequence length="411" mass="46317">MEDILPQSKKQHRKQEKARWLAERKSLQILEGLASSRRKSRNHRQRIVPPSAAVHFEPCMSTNCDNRVAGHSCVVRRIEPYVHRFALFAKDRWTDRSLRDLFASEFSTLSSEYCARAAQLGLIRVNGQEAKLDTILKRGSFFEHVVHRHEPAIHFPIKTAMELSTLASLSTTWIHLETDDLMVVNKPSGVPVHPTGSFQFNSLTHILHHDRQGIAAEKESLTQKLYPVHRLDRLTSGLLILAKSAEKARSLTAELTNPSINQGTGMRLVQKYYVARVQGDFPVTAMGSAGIAKFCSAFVTIDSLREEYWRVEAPIGLMSPRQGHKRCVSESEDAKPCVTLMRRRGDSVGGESIVECLLLTGRTHQLRVHLQHVGFSIVNDPLYGIPNEDKGMRLAIRQMINFDVLECAKSA</sequence>
<dbReference type="OrthoDB" id="424794at2759"/>
<dbReference type="InterPro" id="IPR020103">
    <property type="entry name" value="PsdUridine_synth_cat_dom_sf"/>
</dbReference>
<dbReference type="InterPro" id="IPR050188">
    <property type="entry name" value="RluA_PseudoU_synthase"/>
</dbReference>
<dbReference type="GO" id="GO:0009982">
    <property type="term" value="F:pseudouridine synthase activity"/>
    <property type="evidence" value="ECO:0007669"/>
    <property type="project" value="InterPro"/>
</dbReference>
<evidence type="ECO:0000313" key="5">
    <source>
        <dbReference type="EMBL" id="TDH65989.1"/>
    </source>
</evidence>
<organism evidence="6 11">
    <name type="scientific">Bremia lactucae</name>
    <name type="common">Lettuce downy mildew</name>
    <dbReference type="NCBI Taxonomy" id="4779"/>
    <lineage>
        <taxon>Eukaryota</taxon>
        <taxon>Sar</taxon>
        <taxon>Stramenopiles</taxon>
        <taxon>Oomycota</taxon>
        <taxon>Peronosporomycetes</taxon>
        <taxon>Peronosporales</taxon>
        <taxon>Peronosporaceae</taxon>
        <taxon>Bremia</taxon>
    </lineage>
</organism>
<comment type="caution">
    <text evidence="6">The sequence shown here is derived from an EMBL/GenBank/DDBJ whole genome shotgun (WGS) entry which is preliminary data.</text>
</comment>
<dbReference type="EMBL" id="SHOA02000204">
    <property type="protein sequence ID" value="TDH65989.1"/>
    <property type="molecule type" value="Genomic_DNA"/>
</dbReference>
<evidence type="ECO:0000313" key="3">
    <source>
        <dbReference type="EMBL" id="TDH65614.1"/>
    </source>
</evidence>
<accession>A0A976FGG0</accession>
<dbReference type="PANTHER" id="PTHR21600:SF40">
    <property type="entry name" value="PSEUDOURIDYLATE SYNTHASE RPUSD2"/>
    <property type="match status" value="1"/>
</dbReference>
<dbReference type="RefSeq" id="XP_067815113.1">
    <property type="nucleotide sequence ID" value="XM_067958797.1"/>
</dbReference>
<dbReference type="InterPro" id="IPR006145">
    <property type="entry name" value="PsdUridine_synth_RsuA/RluA"/>
</dbReference>
<dbReference type="PANTHER" id="PTHR21600">
    <property type="entry name" value="MITOCHONDRIAL RNA PSEUDOURIDINE SYNTHASE"/>
    <property type="match status" value="1"/>
</dbReference>
<dbReference type="EMBL" id="SHOA02000004">
    <property type="protein sequence ID" value="TDH71166.1"/>
    <property type="molecule type" value="Genomic_DNA"/>
</dbReference>
<evidence type="ECO:0000313" key="2">
    <source>
        <dbReference type="EMBL" id="TDH65304.1"/>
    </source>
</evidence>
<evidence type="ECO:0000313" key="6">
    <source>
        <dbReference type="EMBL" id="TDH66176.1"/>
    </source>
</evidence>
<dbReference type="Gene3D" id="3.30.2350.10">
    <property type="entry name" value="Pseudouridine synthase"/>
    <property type="match status" value="1"/>
</dbReference>
<evidence type="ECO:0000313" key="4">
    <source>
        <dbReference type="EMBL" id="TDH65699.1"/>
    </source>
</evidence>
<keyword evidence="11" id="KW-1185">Reference proteome</keyword>
<dbReference type="EMBL" id="SHOA02000002">
    <property type="protein sequence ID" value="TDH65699.1"/>
    <property type="molecule type" value="Genomic_DNA"/>
</dbReference>